<protein>
    <recommendedName>
        <fullName evidence="4">Porin</fullName>
    </recommendedName>
</protein>
<dbReference type="EMBL" id="JBHUHY010000013">
    <property type="protein sequence ID" value="MFD2187493.1"/>
    <property type="molecule type" value="Genomic_DNA"/>
</dbReference>
<accession>A0ABW5AWV8</accession>
<organism evidence="2 3">
    <name type="scientific">Aquimarina celericrescens</name>
    <dbReference type="NCBI Taxonomy" id="1964542"/>
    <lineage>
        <taxon>Bacteria</taxon>
        <taxon>Pseudomonadati</taxon>
        <taxon>Bacteroidota</taxon>
        <taxon>Flavobacteriia</taxon>
        <taxon>Flavobacteriales</taxon>
        <taxon>Flavobacteriaceae</taxon>
        <taxon>Aquimarina</taxon>
    </lineage>
</organism>
<evidence type="ECO:0008006" key="4">
    <source>
        <dbReference type="Google" id="ProtNLM"/>
    </source>
</evidence>
<comment type="caution">
    <text evidence="2">The sequence shown here is derived from an EMBL/GenBank/DDBJ whole genome shotgun (WGS) entry which is preliminary data.</text>
</comment>
<evidence type="ECO:0000313" key="3">
    <source>
        <dbReference type="Proteomes" id="UP001597344"/>
    </source>
</evidence>
<sequence>MRDFILKYNLVLCVLIISFSGFAQNQEKNSPLIYHLNTEKTHWAKLSTFVQFWGRITENNPGTLVNDKPEDLTKDLSIRRFRLAFQLKPSDKLFAFIQLGVNNLNYLSPRGTSIDLLDVYAEYNFSREFSVGGGKSAWDGLSRYTSPNSSKQMTYDLPFVALPTLNETDDLTRKLSIYVKGKINKFDYRFVVAKPFTAQNSRSFDPNPTEGIARITDNKPNLKYAGYLKYEFFDQESNRTFSHVGSYLSSKKVFNLGVGFNLQQDALWSLDQGNVSYHNMLLFATDLFIDIPIKVSKKTSFTGYIAYFNYHFGPNYLRQIGANNPANGIDPNLSSFNGRGNTFPRLGTGDTFLTQLGYLFAPMGKSKNHGQLQPYIMFQNSDFERLEDPLFYYDLGINWYLNGHLSKFSFNAQNRPIYLDTTNGLEVDKRKWMLVLQYQFKLQ</sequence>
<dbReference type="Proteomes" id="UP001597344">
    <property type="component" value="Unassembled WGS sequence"/>
</dbReference>
<keyword evidence="1" id="KW-0732">Signal</keyword>
<dbReference type="Gene3D" id="2.40.160.10">
    <property type="entry name" value="Porin"/>
    <property type="match status" value="1"/>
</dbReference>
<gene>
    <name evidence="2" type="ORF">ACFSJT_11900</name>
</gene>
<dbReference type="RefSeq" id="WP_378320493.1">
    <property type="nucleotide sequence ID" value="NZ_JBHUHY010000013.1"/>
</dbReference>
<feature type="signal peptide" evidence="1">
    <location>
        <begin position="1"/>
        <end position="23"/>
    </location>
</feature>
<reference evidence="3" key="1">
    <citation type="journal article" date="2019" name="Int. J. Syst. Evol. Microbiol.">
        <title>The Global Catalogue of Microorganisms (GCM) 10K type strain sequencing project: providing services to taxonomists for standard genome sequencing and annotation.</title>
        <authorList>
            <consortium name="The Broad Institute Genomics Platform"/>
            <consortium name="The Broad Institute Genome Sequencing Center for Infectious Disease"/>
            <person name="Wu L."/>
            <person name="Ma J."/>
        </authorList>
    </citation>
    <scope>NUCLEOTIDE SEQUENCE [LARGE SCALE GENOMIC DNA]</scope>
    <source>
        <strain evidence="3">DT92</strain>
    </source>
</reference>
<evidence type="ECO:0000256" key="1">
    <source>
        <dbReference type="SAM" id="SignalP"/>
    </source>
</evidence>
<evidence type="ECO:0000313" key="2">
    <source>
        <dbReference type="EMBL" id="MFD2187493.1"/>
    </source>
</evidence>
<name>A0ABW5AWV8_9FLAO</name>
<dbReference type="InterPro" id="IPR023614">
    <property type="entry name" value="Porin_dom_sf"/>
</dbReference>
<feature type="chain" id="PRO_5045536949" description="Porin" evidence="1">
    <location>
        <begin position="24"/>
        <end position="443"/>
    </location>
</feature>
<proteinExistence type="predicted"/>
<keyword evidence="3" id="KW-1185">Reference proteome</keyword>